<evidence type="ECO:0000256" key="1">
    <source>
        <dbReference type="ARBA" id="ARBA00012513"/>
    </source>
</evidence>
<dbReference type="FunFam" id="1.10.510.10:FF:002486">
    <property type="entry name" value="Predicted protein"/>
    <property type="match status" value="1"/>
</dbReference>
<evidence type="ECO:0000256" key="10">
    <source>
        <dbReference type="SAM" id="Coils"/>
    </source>
</evidence>
<keyword evidence="4 9" id="KW-0547">Nucleotide-binding</keyword>
<dbReference type="OMA" id="HQPERFV"/>
<evidence type="ECO:0000256" key="7">
    <source>
        <dbReference type="ARBA" id="ARBA00047899"/>
    </source>
</evidence>
<feature type="domain" description="Protein kinase" evidence="11">
    <location>
        <begin position="15"/>
        <end position="284"/>
    </location>
</feature>
<keyword evidence="2" id="KW-0723">Serine/threonine-protein kinase</keyword>
<proteinExistence type="predicted"/>
<dbReference type="InterPro" id="IPR051131">
    <property type="entry name" value="NEK_Ser/Thr_kinase_NIMA"/>
</dbReference>
<evidence type="ECO:0000256" key="4">
    <source>
        <dbReference type="ARBA" id="ARBA00022741"/>
    </source>
</evidence>
<evidence type="ECO:0000256" key="2">
    <source>
        <dbReference type="ARBA" id="ARBA00022527"/>
    </source>
</evidence>
<dbReference type="InterPro" id="IPR017441">
    <property type="entry name" value="Protein_kinase_ATP_BS"/>
</dbReference>
<gene>
    <name evidence="12" type="ORF">TCIL3000_0_54880</name>
</gene>
<keyword evidence="13" id="KW-1185">Reference proteome</keyword>
<keyword evidence="3" id="KW-0808">Transferase</keyword>
<dbReference type="PROSITE" id="PS00107">
    <property type="entry name" value="PROTEIN_KINASE_ATP"/>
    <property type="match status" value="1"/>
</dbReference>
<evidence type="ECO:0000256" key="5">
    <source>
        <dbReference type="ARBA" id="ARBA00022777"/>
    </source>
</evidence>
<dbReference type="GO" id="GO:0005524">
    <property type="term" value="F:ATP binding"/>
    <property type="evidence" value="ECO:0007669"/>
    <property type="project" value="UniProtKB-UniRule"/>
</dbReference>
<reference evidence="12 13" key="2">
    <citation type="journal article" date="2012" name="Proc. Natl. Acad. Sci. U.S.A.">
        <title>Antigenic diversity is generated by distinct evolutionary mechanisms in African trypanosome species.</title>
        <authorList>
            <person name="Jackson A.P."/>
            <person name="Berry A."/>
            <person name="Aslett M."/>
            <person name="Allison H.C."/>
            <person name="Burton P."/>
            <person name="Vavrova-Anderson J."/>
            <person name="Brown R."/>
            <person name="Browne H."/>
            <person name="Corton N."/>
            <person name="Hauser H."/>
            <person name="Gamble J."/>
            <person name="Gilderthorp R."/>
            <person name="Marcello L."/>
            <person name="McQuillan J."/>
            <person name="Otto T.D."/>
            <person name="Quail M.A."/>
            <person name="Sanders M.J."/>
            <person name="van Tonder A."/>
            <person name="Ginger M.L."/>
            <person name="Field M.C."/>
            <person name="Barry J.D."/>
            <person name="Hertz-Fowler C."/>
            <person name="Berriman M."/>
        </authorList>
    </citation>
    <scope>NUCLEOTIDE SEQUENCE [LARGE SCALE GENOMIC DNA]</scope>
    <source>
        <strain evidence="12 13">IL3000</strain>
    </source>
</reference>
<feature type="binding site" evidence="9">
    <location>
        <position position="51"/>
    </location>
    <ligand>
        <name>ATP</name>
        <dbReference type="ChEBI" id="CHEBI:30616"/>
    </ligand>
</feature>
<dbReference type="SUPFAM" id="SSF56112">
    <property type="entry name" value="Protein kinase-like (PK-like)"/>
    <property type="match status" value="1"/>
</dbReference>
<dbReference type="GO" id="GO:0004674">
    <property type="term" value="F:protein serine/threonine kinase activity"/>
    <property type="evidence" value="ECO:0007669"/>
    <property type="project" value="UniProtKB-KW"/>
</dbReference>
<dbReference type="PANTHER" id="PTHR44899">
    <property type="entry name" value="CAMK FAMILY PROTEIN KINASE"/>
    <property type="match status" value="1"/>
</dbReference>
<protein>
    <recommendedName>
        <fullName evidence="1">non-specific serine/threonine protein kinase</fullName>
        <ecNumber evidence="1">2.7.11.1</ecNumber>
    </recommendedName>
</protein>
<feature type="coiled-coil region" evidence="10">
    <location>
        <begin position="50"/>
        <end position="77"/>
    </location>
</feature>
<evidence type="ECO:0000256" key="3">
    <source>
        <dbReference type="ARBA" id="ARBA00022679"/>
    </source>
</evidence>
<dbReference type="PROSITE" id="PS50011">
    <property type="entry name" value="PROTEIN_KINASE_DOM"/>
    <property type="match status" value="1"/>
</dbReference>
<dbReference type="EC" id="2.7.11.1" evidence="1"/>
<evidence type="ECO:0000256" key="6">
    <source>
        <dbReference type="ARBA" id="ARBA00022840"/>
    </source>
</evidence>
<keyword evidence="6 9" id="KW-0067">ATP-binding</keyword>
<dbReference type="Pfam" id="PF00069">
    <property type="entry name" value="Pkinase"/>
    <property type="match status" value="1"/>
</dbReference>
<evidence type="ECO:0000256" key="9">
    <source>
        <dbReference type="PROSITE-ProRule" id="PRU10141"/>
    </source>
</evidence>
<dbReference type="InterPro" id="IPR011009">
    <property type="entry name" value="Kinase-like_dom_sf"/>
</dbReference>
<dbReference type="InterPro" id="IPR000719">
    <property type="entry name" value="Prot_kinase_dom"/>
</dbReference>
<dbReference type="EMBL" id="CAEQ01001700">
    <property type="protein sequence ID" value="CCD14919.1"/>
    <property type="molecule type" value="Genomic_DNA"/>
</dbReference>
<reference evidence="13" key="1">
    <citation type="submission" date="2011-07" db="EMBL/GenBank/DDBJ databases">
        <title>Divergent evolution of antigenic variation in African trypanosomes.</title>
        <authorList>
            <person name="Jackson A.P."/>
            <person name="Berry A."/>
            <person name="Allison H.C."/>
            <person name="Burton P."/>
            <person name="Anderson J."/>
            <person name="Aslett M."/>
            <person name="Brown R."/>
            <person name="Corton N."/>
            <person name="Harris D."/>
            <person name="Hauser H."/>
            <person name="Gamble J."/>
            <person name="Gilderthorp R."/>
            <person name="McQuillan J."/>
            <person name="Quail M.A."/>
            <person name="Sanders M."/>
            <person name="Van Tonder A."/>
            <person name="Ginger M.L."/>
            <person name="Donelson J.E."/>
            <person name="Field M.C."/>
            <person name="Barry J.D."/>
            <person name="Berriman M."/>
            <person name="Hertz-Fowler C."/>
        </authorList>
    </citation>
    <scope>NUCLEOTIDE SEQUENCE [LARGE SCALE GENOMIC DNA]</scope>
    <source>
        <strain evidence="13">IL3000</strain>
    </source>
</reference>
<keyword evidence="5" id="KW-0418">Kinase</keyword>
<dbReference type="Gene3D" id="1.10.510.10">
    <property type="entry name" value="Transferase(Phosphotransferase) domain 1"/>
    <property type="match status" value="1"/>
</dbReference>
<dbReference type="SMART" id="SM00220">
    <property type="entry name" value="S_TKc"/>
    <property type="match status" value="1"/>
</dbReference>
<dbReference type="Proteomes" id="UP000000702">
    <property type="component" value="Unassembled WGS sequence"/>
</dbReference>
<comment type="catalytic activity">
    <reaction evidence="8">
        <text>L-seryl-[protein] + ATP = O-phospho-L-seryl-[protein] + ADP + H(+)</text>
        <dbReference type="Rhea" id="RHEA:17989"/>
        <dbReference type="Rhea" id="RHEA-COMP:9863"/>
        <dbReference type="Rhea" id="RHEA-COMP:11604"/>
        <dbReference type="ChEBI" id="CHEBI:15378"/>
        <dbReference type="ChEBI" id="CHEBI:29999"/>
        <dbReference type="ChEBI" id="CHEBI:30616"/>
        <dbReference type="ChEBI" id="CHEBI:83421"/>
        <dbReference type="ChEBI" id="CHEBI:456216"/>
        <dbReference type="EC" id="2.7.11.1"/>
    </reaction>
</comment>
<keyword evidence="10" id="KW-0175">Coiled coil</keyword>
<name>F9WCC6_TRYCI</name>
<evidence type="ECO:0000259" key="11">
    <source>
        <dbReference type="PROSITE" id="PS50011"/>
    </source>
</evidence>
<accession>F9WCC6</accession>
<organism evidence="12 13">
    <name type="scientific">Trypanosoma congolense (strain IL3000)</name>
    <dbReference type="NCBI Taxonomy" id="1068625"/>
    <lineage>
        <taxon>Eukaryota</taxon>
        <taxon>Discoba</taxon>
        <taxon>Euglenozoa</taxon>
        <taxon>Kinetoplastea</taxon>
        <taxon>Metakinetoplastina</taxon>
        <taxon>Trypanosomatida</taxon>
        <taxon>Trypanosomatidae</taxon>
        <taxon>Trypanosoma</taxon>
        <taxon>Nannomonas</taxon>
    </lineage>
</organism>
<evidence type="ECO:0000313" key="12">
    <source>
        <dbReference type="EMBL" id="CCD14919.1"/>
    </source>
</evidence>
<dbReference type="PANTHER" id="PTHR44899:SF3">
    <property type="entry name" value="SERINE_THREONINE-PROTEIN KINASE NEK1"/>
    <property type="match status" value="1"/>
</dbReference>
<evidence type="ECO:0000256" key="8">
    <source>
        <dbReference type="ARBA" id="ARBA00048679"/>
    </source>
</evidence>
<dbReference type="VEuPathDB" id="TriTrypDB:TcIL3000_0_54880"/>
<dbReference type="AlphaFoldDB" id="F9WCC6"/>
<comment type="caution">
    <text evidence="12">The sequence shown here is derived from an EMBL/GenBank/DDBJ whole genome shotgun (WGS) entry which is preliminary data.</text>
</comment>
<evidence type="ECO:0000313" key="13">
    <source>
        <dbReference type="Proteomes" id="UP000000702"/>
    </source>
</evidence>
<comment type="catalytic activity">
    <reaction evidence="7">
        <text>L-threonyl-[protein] + ATP = O-phospho-L-threonyl-[protein] + ADP + H(+)</text>
        <dbReference type="Rhea" id="RHEA:46608"/>
        <dbReference type="Rhea" id="RHEA-COMP:11060"/>
        <dbReference type="Rhea" id="RHEA-COMP:11605"/>
        <dbReference type="ChEBI" id="CHEBI:15378"/>
        <dbReference type="ChEBI" id="CHEBI:30013"/>
        <dbReference type="ChEBI" id="CHEBI:30616"/>
        <dbReference type="ChEBI" id="CHEBI:61977"/>
        <dbReference type="ChEBI" id="CHEBI:456216"/>
        <dbReference type="EC" id="2.7.11.1"/>
    </reaction>
</comment>
<sequence length="395" mass="43696">MSELEIRGDKKFWRLKRQRILGKGSFGCATLYEEVGDGVSEGSEPSYVVVKDVNMQTMKKEEELKALEMEVSILRRSIGHPNIVQFLDYHHDGEFMAYIVMEFCTGGDLGQRIEQLRYRREKEDERFVASLMIQMLVGLNFLHVDQRTLHRDIKPQNIFIFSDGTVRIGDFGVSVVLDQLGGVAKMACGSPFYMAPELCEERAYDGKADVWSLGVTLYELMTLKRPFNSTSAPALVRLISSGEFDRITPDDGFSAPLIDLVHSFLQKSAVTRPTLRRALRSSYVQNNLYTVPLACLQSKYYKEIFGEELVQKAITTQTKAVGVGSGGNLGGKSNVASVGGDGVISRDAPSSSTAPGKASFSAAEIDLWLQQGTDAAEELIQQSLAPRRPRSAAAQ</sequence>